<comment type="caution">
    <text evidence="2">The sequence shown here is derived from an EMBL/GenBank/DDBJ whole genome shotgun (WGS) entry which is preliminary data.</text>
</comment>
<evidence type="ECO:0000313" key="2">
    <source>
        <dbReference type="EMBL" id="GIX87745.1"/>
    </source>
</evidence>
<evidence type="ECO:0000256" key="1">
    <source>
        <dbReference type="SAM" id="MobiDB-lite"/>
    </source>
</evidence>
<name>A0AAV4NRW8_CAEEX</name>
<protein>
    <submittedName>
        <fullName evidence="2">Uncharacterized protein</fullName>
    </submittedName>
</protein>
<accession>A0AAV4NRW8</accession>
<evidence type="ECO:0000313" key="3">
    <source>
        <dbReference type="Proteomes" id="UP001054945"/>
    </source>
</evidence>
<keyword evidence="3" id="KW-1185">Reference proteome</keyword>
<gene>
    <name evidence="2" type="ORF">CEXT_754551</name>
</gene>
<feature type="compositionally biased region" description="Basic and acidic residues" evidence="1">
    <location>
        <begin position="76"/>
        <end position="89"/>
    </location>
</feature>
<sequence>MKNILIDDSQVHISSQQDFYKLFPKFKHVLFLRCLCSFRILHSLNFNVIGILILKVADDPLPRRGKMSSAKRARKNVPEEKQSEYPELRKGKRGRGKKKEYLLKGVCQ</sequence>
<dbReference type="EMBL" id="BPLR01021263">
    <property type="protein sequence ID" value="GIX87745.1"/>
    <property type="molecule type" value="Genomic_DNA"/>
</dbReference>
<dbReference type="Proteomes" id="UP001054945">
    <property type="component" value="Unassembled WGS sequence"/>
</dbReference>
<reference evidence="2 3" key="1">
    <citation type="submission" date="2021-06" db="EMBL/GenBank/DDBJ databases">
        <title>Caerostris extrusa draft genome.</title>
        <authorList>
            <person name="Kono N."/>
            <person name="Arakawa K."/>
        </authorList>
    </citation>
    <scope>NUCLEOTIDE SEQUENCE [LARGE SCALE GENOMIC DNA]</scope>
</reference>
<feature type="region of interest" description="Disordered" evidence="1">
    <location>
        <begin position="61"/>
        <end position="108"/>
    </location>
</feature>
<feature type="compositionally biased region" description="Basic residues" evidence="1">
    <location>
        <begin position="63"/>
        <end position="75"/>
    </location>
</feature>
<organism evidence="2 3">
    <name type="scientific">Caerostris extrusa</name>
    <name type="common">Bark spider</name>
    <name type="synonym">Caerostris bankana</name>
    <dbReference type="NCBI Taxonomy" id="172846"/>
    <lineage>
        <taxon>Eukaryota</taxon>
        <taxon>Metazoa</taxon>
        <taxon>Ecdysozoa</taxon>
        <taxon>Arthropoda</taxon>
        <taxon>Chelicerata</taxon>
        <taxon>Arachnida</taxon>
        <taxon>Araneae</taxon>
        <taxon>Araneomorphae</taxon>
        <taxon>Entelegynae</taxon>
        <taxon>Araneoidea</taxon>
        <taxon>Araneidae</taxon>
        <taxon>Caerostris</taxon>
    </lineage>
</organism>
<dbReference type="AlphaFoldDB" id="A0AAV4NRW8"/>
<proteinExistence type="predicted"/>